<sequence>MQKLIIILACLLSQFQLQAQGYQITIQLKQYKGGQVYLAHHMGKNKYMSDSALLNEEGIAVIKGPQALPGGIYMILLPGKQRYFELLLDNKQQQFSIIADTSDLIKKTIFKNSPENDLFLGYNKFLTNEISPISIQLQAKQATARTAADSAELRTLETSLRKKLQDYRNDVVAKHPQSLLSSMFKALKEPEIPTNPNPEDSTFAYRYYKAHYWDNVDLGDDRLVYTPILEDKLHKYFTQLVPPHPDSVNIECDQLIAQTRKNKEVFKYVVWWLTYNYETSQYMGMDAVFVHLVEKYYVAGDAFWLNDEQLNKVISRAYSIAPNLIGQQAPPLEVKDSSLKPVSLYTTKAKYTVLVFWDPTCGHCKIEVPRLDSAYKASWKSKGVAMIGFKTEGTKEEWQNFIKQYKLNGWIHAWDPDAQSNFRRLYDVYSTPVVYLLDEKKKIVAKRLGVEQLNEFIDKMEARGGTAQK</sequence>
<evidence type="ECO:0000256" key="1">
    <source>
        <dbReference type="ARBA" id="ARBA00004196"/>
    </source>
</evidence>
<dbReference type="RefSeq" id="WP_157303045.1">
    <property type="nucleotide sequence ID" value="NZ_BAAAZB010000021.1"/>
</dbReference>
<name>A0A6N8JJB4_9BACT</name>
<evidence type="ECO:0000256" key="3">
    <source>
        <dbReference type="ARBA" id="ARBA00023157"/>
    </source>
</evidence>
<dbReference type="InterPro" id="IPR050553">
    <property type="entry name" value="Thioredoxin_ResA/DsbE_sf"/>
</dbReference>
<dbReference type="EMBL" id="WRXO01000010">
    <property type="protein sequence ID" value="MVT44252.1"/>
    <property type="molecule type" value="Genomic_DNA"/>
</dbReference>
<dbReference type="InterPro" id="IPR017937">
    <property type="entry name" value="Thioredoxin_CS"/>
</dbReference>
<comment type="caution">
    <text evidence="7">The sequence shown here is derived from an EMBL/GenBank/DDBJ whole genome shotgun (WGS) entry which is preliminary data.</text>
</comment>
<dbReference type="GO" id="GO:0016491">
    <property type="term" value="F:oxidoreductase activity"/>
    <property type="evidence" value="ECO:0007669"/>
    <property type="project" value="InterPro"/>
</dbReference>
<dbReference type="Pfam" id="PF14289">
    <property type="entry name" value="DUF4369"/>
    <property type="match status" value="1"/>
</dbReference>
<keyword evidence="8" id="KW-1185">Reference proteome</keyword>
<keyword evidence="5" id="KW-0732">Signal</keyword>
<dbReference type="PROSITE" id="PS51352">
    <property type="entry name" value="THIOREDOXIN_2"/>
    <property type="match status" value="1"/>
</dbReference>
<proteinExistence type="predicted"/>
<accession>A0A6N8JJB4</accession>
<dbReference type="PANTHER" id="PTHR42852">
    <property type="entry name" value="THIOL:DISULFIDE INTERCHANGE PROTEIN DSBE"/>
    <property type="match status" value="1"/>
</dbReference>
<gene>
    <name evidence="7" type="ORF">GO495_26895</name>
</gene>
<dbReference type="SUPFAM" id="SSF52833">
    <property type="entry name" value="Thioredoxin-like"/>
    <property type="match status" value="1"/>
</dbReference>
<feature type="domain" description="Thioredoxin" evidence="6">
    <location>
        <begin position="323"/>
        <end position="465"/>
    </location>
</feature>
<keyword evidence="4" id="KW-0676">Redox-active center</keyword>
<evidence type="ECO:0000313" key="7">
    <source>
        <dbReference type="EMBL" id="MVT44252.1"/>
    </source>
</evidence>
<dbReference type="InterPro" id="IPR033395">
    <property type="entry name" value="DUF5106"/>
</dbReference>
<keyword evidence="2" id="KW-0201">Cytochrome c-type biogenesis</keyword>
<evidence type="ECO:0000256" key="5">
    <source>
        <dbReference type="SAM" id="SignalP"/>
    </source>
</evidence>
<dbReference type="PROSITE" id="PS00194">
    <property type="entry name" value="THIOREDOXIN_1"/>
    <property type="match status" value="1"/>
</dbReference>
<keyword evidence="3" id="KW-1015">Disulfide bond</keyword>
<feature type="chain" id="PRO_5026862274" evidence="5">
    <location>
        <begin position="20"/>
        <end position="469"/>
    </location>
</feature>
<dbReference type="CDD" id="cd02966">
    <property type="entry name" value="TlpA_like_family"/>
    <property type="match status" value="1"/>
</dbReference>
<dbReference type="GO" id="GO:0030313">
    <property type="term" value="C:cell envelope"/>
    <property type="evidence" value="ECO:0007669"/>
    <property type="project" value="UniProtKB-SubCell"/>
</dbReference>
<comment type="subcellular location">
    <subcellularLocation>
        <location evidence="1">Cell envelope</location>
    </subcellularLocation>
</comment>
<dbReference type="Pfam" id="PF00578">
    <property type="entry name" value="AhpC-TSA"/>
    <property type="match status" value="1"/>
</dbReference>
<feature type="signal peptide" evidence="5">
    <location>
        <begin position="1"/>
        <end position="19"/>
    </location>
</feature>
<evidence type="ECO:0000259" key="6">
    <source>
        <dbReference type="PROSITE" id="PS51352"/>
    </source>
</evidence>
<dbReference type="InterPro" id="IPR013766">
    <property type="entry name" value="Thioredoxin_domain"/>
</dbReference>
<dbReference type="Pfam" id="PF17127">
    <property type="entry name" value="DUF5106"/>
    <property type="match status" value="1"/>
</dbReference>
<dbReference type="PANTHER" id="PTHR42852:SF6">
    <property type="entry name" value="THIOL:DISULFIDE INTERCHANGE PROTEIN DSBE"/>
    <property type="match status" value="1"/>
</dbReference>
<dbReference type="Gene3D" id="3.40.30.10">
    <property type="entry name" value="Glutaredoxin"/>
    <property type="match status" value="1"/>
</dbReference>
<evidence type="ECO:0000256" key="4">
    <source>
        <dbReference type="ARBA" id="ARBA00023284"/>
    </source>
</evidence>
<reference evidence="7 8" key="1">
    <citation type="submission" date="2019-12" db="EMBL/GenBank/DDBJ databases">
        <title>The draft genomic sequence of strain Chitinophaga oryziterrae JCM 16595.</title>
        <authorList>
            <person name="Zhang X."/>
        </authorList>
    </citation>
    <scope>NUCLEOTIDE SEQUENCE [LARGE SCALE GENOMIC DNA]</scope>
    <source>
        <strain evidence="7 8">JCM 16595</strain>
    </source>
</reference>
<evidence type="ECO:0000313" key="8">
    <source>
        <dbReference type="Proteomes" id="UP000468388"/>
    </source>
</evidence>
<dbReference type="GO" id="GO:0016209">
    <property type="term" value="F:antioxidant activity"/>
    <property type="evidence" value="ECO:0007669"/>
    <property type="project" value="InterPro"/>
</dbReference>
<dbReference type="OrthoDB" id="6399635at2"/>
<organism evidence="7 8">
    <name type="scientific">Chitinophaga oryziterrae</name>
    <dbReference type="NCBI Taxonomy" id="1031224"/>
    <lineage>
        <taxon>Bacteria</taxon>
        <taxon>Pseudomonadati</taxon>
        <taxon>Bacteroidota</taxon>
        <taxon>Chitinophagia</taxon>
        <taxon>Chitinophagales</taxon>
        <taxon>Chitinophagaceae</taxon>
        <taxon>Chitinophaga</taxon>
    </lineage>
</organism>
<dbReference type="InterPro" id="IPR000866">
    <property type="entry name" value="AhpC/TSA"/>
</dbReference>
<evidence type="ECO:0000256" key="2">
    <source>
        <dbReference type="ARBA" id="ARBA00022748"/>
    </source>
</evidence>
<dbReference type="AlphaFoldDB" id="A0A6N8JJB4"/>
<dbReference type="InterPro" id="IPR036249">
    <property type="entry name" value="Thioredoxin-like_sf"/>
</dbReference>
<dbReference type="GO" id="GO:0017004">
    <property type="term" value="P:cytochrome complex assembly"/>
    <property type="evidence" value="ECO:0007669"/>
    <property type="project" value="UniProtKB-KW"/>
</dbReference>
<protein>
    <submittedName>
        <fullName evidence="7">DUF5106 domain-containing protein</fullName>
    </submittedName>
</protein>
<dbReference type="InterPro" id="IPR025380">
    <property type="entry name" value="DUF4369"/>
</dbReference>
<dbReference type="Proteomes" id="UP000468388">
    <property type="component" value="Unassembled WGS sequence"/>
</dbReference>